<dbReference type="InterPro" id="IPR050129">
    <property type="entry name" value="Zn_alcohol_dh"/>
</dbReference>
<organism evidence="4">
    <name type="scientific">freshwater metagenome</name>
    <dbReference type="NCBI Taxonomy" id="449393"/>
    <lineage>
        <taxon>unclassified sequences</taxon>
        <taxon>metagenomes</taxon>
        <taxon>ecological metagenomes</taxon>
    </lineage>
</organism>
<dbReference type="InterPro" id="IPR013149">
    <property type="entry name" value="ADH-like_C"/>
</dbReference>
<dbReference type="SUPFAM" id="SSF51735">
    <property type="entry name" value="NAD(P)-binding Rossmann-fold domains"/>
    <property type="match status" value="1"/>
</dbReference>
<dbReference type="EMBL" id="CAEZVN010000100">
    <property type="protein sequence ID" value="CAB4637297.1"/>
    <property type="molecule type" value="Genomic_DNA"/>
</dbReference>
<dbReference type="Pfam" id="PF00107">
    <property type="entry name" value="ADH_zinc_N"/>
    <property type="match status" value="1"/>
</dbReference>
<sequence length="354" mass="36617">MTDQMIAAVYHGSGDVRIESMDVPTPAAGEALLKILRSGMCGTDASEYKSGPKMFPVLAKHPNSGHEGPMVLGHEFIGEIIGEVDPASGFKTGDIVASGAGISCGECKRCNEGRTNLCDKYVTLGLNRHGGMAAFVAAPTSTLVKVPTGIDLDAAGIAQPLAVGLHAARRSGVRTGDKVLLIGAGAIGTFVLAGLKHLVDAEVTVLDFGGSRLERAARLGADHTVEVGPDAAENIKQIFGPAGIDVVIEASGAPGQLPFAINMVKRGGTILQVGLPSAHPEVDLHKLVLSEINIITTLAHVCGEDLGAALDILETSTLAKELIEGVYPLSEISNQLELLSTGKIQGKVLFDPSL</sequence>
<dbReference type="Gene3D" id="3.40.50.720">
    <property type="entry name" value="NAD(P)-binding Rossmann-like Domain"/>
    <property type="match status" value="1"/>
</dbReference>
<dbReference type="Gene3D" id="3.90.180.10">
    <property type="entry name" value="Medium-chain alcohol dehydrogenases, catalytic domain"/>
    <property type="match status" value="1"/>
</dbReference>
<feature type="domain" description="Alcohol dehydrogenase-like C-terminal" evidence="2">
    <location>
        <begin position="186"/>
        <end position="309"/>
    </location>
</feature>
<proteinExistence type="predicted"/>
<dbReference type="PANTHER" id="PTHR43401">
    <property type="entry name" value="L-THREONINE 3-DEHYDROGENASE"/>
    <property type="match status" value="1"/>
</dbReference>
<gene>
    <name evidence="4" type="ORF">UFOPK2001_00921</name>
</gene>
<reference evidence="4" key="1">
    <citation type="submission" date="2020-05" db="EMBL/GenBank/DDBJ databases">
        <authorList>
            <person name="Chiriac C."/>
            <person name="Salcher M."/>
            <person name="Ghai R."/>
            <person name="Kavagutti S V."/>
        </authorList>
    </citation>
    <scope>NUCLEOTIDE SEQUENCE</scope>
</reference>
<evidence type="ECO:0000259" key="3">
    <source>
        <dbReference type="Pfam" id="PF08240"/>
    </source>
</evidence>
<dbReference type="GO" id="GO:0016491">
    <property type="term" value="F:oxidoreductase activity"/>
    <property type="evidence" value="ECO:0007669"/>
    <property type="project" value="UniProtKB-KW"/>
</dbReference>
<dbReference type="PANTHER" id="PTHR43401:SF2">
    <property type="entry name" value="L-THREONINE 3-DEHYDROGENASE"/>
    <property type="match status" value="1"/>
</dbReference>
<evidence type="ECO:0000259" key="2">
    <source>
        <dbReference type="Pfam" id="PF00107"/>
    </source>
</evidence>
<accession>A0A6J6JJ30</accession>
<protein>
    <submittedName>
        <fullName evidence="4">Unannotated protein</fullName>
    </submittedName>
</protein>
<feature type="domain" description="Alcohol dehydrogenase-like N-terminal" evidence="3">
    <location>
        <begin position="28"/>
        <end position="147"/>
    </location>
</feature>
<dbReference type="InterPro" id="IPR011032">
    <property type="entry name" value="GroES-like_sf"/>
</dbReference>
<evidence type="ECO:0000313" key="4">
    <source>
        <dbReference type="EMBL" id="CAB4637297.1"/>
    </source>
</evidence>
<dbReference type="InterPro" id="IPR036291">
    <property type="entry name" value="NAD(P)-bd_dom_sf"/>
</dbReference>
<name>A0A6J6JJ30_9ZZZZ</name>
<evidence type="ECO:0000256" key="1">
    <source>
        <dbReference type="ARBA" id="ARBA00023002"/>
    </source>
</evidence>
<dbReference type="InterPro" id="IPR013154">
    <property type="entry name" value="ADH-like_N"/>
</dbReference>
<dbReference type="AlphaFoldDB" id="A0A6J6JJ30"/>
<dbReference type="SUPFAM" id="SSF50129">
    <property type="entry name" value="GroES-like"/>
    <property type="match status" value="1"/>
</dbReference>
<keyword evidence="1" id="KW-0560">Oxidoreductase</keyword>
<dbReference type="Pfam" id="PF08240">
    <property type="entry name" value="ADH_N"/>
    <property type="match status" value="1"/>
</dbReference>